<dbReference type="Proteomes" id="UP000799778">
    <property type="component" value="Unassembled WGS sequence"/>
</dbReference>
<evidence type="ECO:0000313" key="3">
    <source>
        <dbReference type="Proteomes" id="UP000799778"/>
    </source>
</evidence>
<reference evidence="2" key="1">
    <citation type="journal article" date="2020" name="Stud. Mycol.">
        <title>101 Dothideomycetes genomes: a test case for predicting lifestyles and emergence of pathogens.</title>
        <authorList>
            <person name="Haridas S."/>
            <person name="Albert R."/>
            <person name="Binder M."/>
            <person name="Bloem J."/>
            <person name="Labutti K."/>
            <person name="Salamov A."/>
            <person name="Andreopoulos B."/>
            <person name="Baker S."/>
            <person name="Barry K."/>
            <person name="Bills G."/>
            <person name="Bluhm B."/>
            <person name="Cannon C."/>
            <person name="Castanera R."/>
            <person name="Culley D."/>
            <person name="Daum C."/>
            <person name="Ezra D."/>
            <person name="Gonzalez J."/>
            <person name="Henrissat B."/>
            <person name="Kuo A."/>
            <person name="Liang C."/>
            <person name="Lipzen A."/>
            <person name="Lutzoni F."/>
            <person name="Magnuson J."/>
            <person name="Mondo S."/>
            <person name="Nolan M."/>
            <person name="Ohm R."/>
            <person name="Pangilinan J."/>
            <person name="Park H.-J."/>
            <person name="Ramirez L."/>
            <person name="Alfaro M."/>
            <person name="Sun H."/>
            <person name="Tritt A."/>
            <person name="Yoshinaga Y."/>
            <person name="Zwiers L.-H."/>
            <person name="Turgeon B."/>
            <person name="Goodwin S."/>
            <person name="Spatafora J."/>
            <person name="Crous P."/>
            <person name="Grigoriev I."/>
        </authorList>
    </citation>
    <scope>NUCLEOTIDE SEQUENCE</scope>
    <source>
        <strain evidence="2">CBS 175.79</strain>
    </source>
</reference>
<dbReference type="RefSeq" id="XP_033382311.1">
    <property type="nucleotide sequence ID" value="XM_033526057.1"/>
</dbReference>
<feature type="region of interest" description="Disordered" evidence="1">
    <location>
        <begin position="92"/>
        <end position="118"/>
    </location>
</feature>
<organism evidence="2 3">
    <name type="scientific">Aaosphaeria arxii CBS 175.79</name>
    <dbReference type="NCBI Taxonomy" id="1450172"/>
    <lineage>
        <taxon>Eukaryota</taxon>
        <taxon>Fungi</taxon>
        <taxon>Dikarya</taxon>
        <taxon>Ascomycota</taxon>
        <taxon>Pezizomycotina</taxon>
        <taxon>Dothideomycetes</taxon>
        <taxon>Pleosporomycetidae</taxon>
        <taxon>Pleosporales</taxon>
        <taxon>Pleosporales incertae sedis</taxon>
        <taxon>Aaosphaeria</taxon>
    </lineage>
</organism>
<protein>
    <submittedName>
        <fullName evidence="2">Uncharacterized protein</fullName>
    </submittedName>
</protein>
<accession>A0A6A5XLE6</accession>
<name>A0A6A5XLE6_9PLEO</name>
<dbReference type="EMBL" id="ML978071">
    <property type="protein sequence ID" value="KAF2013972.1"/>
    <property type="molecule type" value="Genomic_DNA"/>
</dbReference>
<evidence type="ECO:0000256" key="1">
    <source>
        <dbReference type="SAM" id="MobiDB-lite"/>
    </source>
</evidence>
<dbReference type="AlphaFoldDB" id="A0A6A5XLE6"/>
<proteinExistence type="predicted"/>
<sequence>MALAVPFQAPGFKHLMHLSLVNCAHATLREHSSKSSPRKQRAVQSGKDLPGDSTGLKRFYMGWVTAAELYDSRFTAISEPIEKANASCKTRCPHQDEGRIWPDSPGTEHASNPKKTKSSWIGAFSPTIRRWLLRMKVETGICPATREEWGFSLNDPAENLVTQHGQPLTIVTGLPRASTTMHACMCRYLREMRLFPRERARSSRIAR</sequence>
<evidence type="ECO:0000313" key="2">
    <source>
        <dbReference type="EMBL" id="KAF2013972.1"/>
    </source>
</evidence>
<dbReference type="GeneID" id="54283454"/>
<keyword evidence="3" id="KW-1185">Reference proteome</keyword>
<gene>
    <name evidence="2" type="ORF">BU24DRAFT_411660</name>
</gene>
<feature type="region of interest" description="Disordered" evidence="1">
    <location>
        <begin position="29"/>
        <end position="50"/>
    </location>
</feature>